<name>A0A1Q5QAV4_TALAT</name>
<protein>
    <submittedName>
        <fullName evidence="1">Uncharacterized protein</fullName>
    </submittedName>
</protein>
<sequence>MISTIPPPRPASVNSSVILLPSPVSVPKPTNRLPRERFKNKEDVVNSTHSLTASLERPPGMDLEMGGLEDCPGFPTRTSSLGIQFKDLPIEIHEAIIDHLFGERMSGSTLVTHGRPDARSWIRSLRHPRRKVLSNLALITPAWRDLVQERIYRHIKVKGTTDGLAECEDWFRSNPHLVCHVRHIEYWIPVWGNRAHKNVAPHLREVPPIRRYLNEDAGFFGFLPETVPDWELSDNRSRSLSNFTFHVASHNASLEEIFRHVKDLFSEARILTLEAGHCKKPPLIKHFAADTSGLTGNHHLEQLPNIRTLFMRGAWNIMRDYRHWITISEALPSLREWHCAYAKPKIEGYHTICGALSTLSSSVVHLDICLEGFHSKEQSHWLSSKFGHHHLCRLLGQIAPRLEHLTFTGYVCASLFSTARTTILDRPQDARLRSVDLVVKTCCRDADDDLLSPLLEEPPSITNMKFIESFEKLVIGGVRCLDTYLDLSYIRVRFIDLDSPCAVLNPYFQMVDNKCTGIWSPDIIATLAQVRPTAHFVELADGIFTQYGANNVIIGAIYPRTRPLSINTNTYKILSDAAKS</sequence>
<keyword evidence="2" id="KW-1185">Reference proteome</keyword>
<comment type="caution">
    <text evidence="1">The sequence shown here is derived from an EMBL/GenBank/DDBJ whole genome shotgun (WGS) entry which is preliminary data.</text>
</comment>
<dbReference type="RefSeq" id="XP_020123132.1">
    <property type="nucleotide sequence ID" value="XM_020260882.1"/>
</dbReference>
<dbReference type="AlphaFoldDB" id="A0A1Q5QAV4"/>
<gene>
    <name evidence="1" type="ORF">UA08_01239</name>
</gene>
<organism evidence="1 2">
    <name type="scientific">Talaromyces atroroseus</name>
    <dbReference type="NCBI Taxonomy" id="1441469"/>
    <lineage>
        <taxon>Eukaryota</taxon>
        <taxon>Fungi</taxon>
        <taxon>Dikarya</taxon>
        <taxon>Ascomycota</taxon>
        <taxon>Pezizomycotina</taxon>
        <taxon>Eurotiomycetes</taxon>
        <taxon>Eurotiomycetidae</taxon>
        <taxon>Eurotiales</taxon>
        <taxon>Trichocomaceae</taxon>
        <taxon>Talaromyces</taxon>
        <taxon>Talaromyces sect. Trachyspermi</taxon>
    </lineage>
</organism>
<proteinExistence type="predicted"/>
<evidence type="ECO:0000313" key="2">
    <source>
        <dbReference type="Proteomes" id="UP000214365"/>
    </source>
</evidence>
<dbReference type="Proteomes" id="UP000214365">
    <property type="component" value="Unassembled WGS sequence"/>
</dbReference>
<dbReference type="STRING" id="1441469.A0A1Q5QAV4"/>
<reference evidence="1 2" key="1">
    <citation type="submission" date="2015-06" db="EMBL/GenBank/DDBJ databases">
        <title>Talaromyces atroroseus IBT 11181 draft genome.</title>
        <authorList>
            <person name="Rasmussen K.B."/>
            <person name="Rasmussen S."/>
            <person name="Petersen B."/>
            <person name="Sicheritz-Ponten T."/>
            <person name="Mortensen U.H."/>
            <person name="Thrane U."/>
        </authorList>
    </citation>
    <scope>NUCLEOTIDE SEQUENCE [LARGE SCALE GENOMIC DNA]</scope>
    <source>
        <strain evidence="1 2">IBT 11181</strain>
    </source>
</reference>
<dbReference type="GeneID" id="31000994"/>
<dbReference type="OrthoDB" id="5281682at2759"/>
<evidence type="ECO:0000313" key="1">
    <source>
        <dbReference type="EMBL" id="OKL63011.1"/>
    </source>
</evidence>
<accession>A0A1Q5QAV4</accession>
<dbReference type="EMBL" id="LFMY01000002">
    <property type="protein sequence ID" value="OKL63011.1"/>
    <property type="molecule type" value="Genomic_DNA"/>
</dbReference>